<dbReference type="Proteomes" id="UP000823849">
    <property type="component" value="Unassembled WGS sequence"/>
</dbReference>
<evidence type="ECO:0000313" key="6">
    <source>
        <dbReference type="EMBL" id="HJC15658.1"/>
    </source>
</evidence>
<dbReference type="Pfam" id="PF08125">
    <property type="entry name" value="Mannitol_dh_C"/>
    <property type="match status" value="1"/>
</dbReference>
<keyword evidence="2" id="KW-0520">NAD</keyword>
<reference evidence="6" key="1">
    <citation type="journal article" date="2021" name="PeerJ">
        <title>Extensive microbial diversity within the chicken gut microbiome revealed by metagenomics and culture.</title>
        <authorList>
            <person name="Gilroy R."/>
            <person name="Ravi A."/>
            <person name="Getino M."/>
            <person name="Pursley I."/>
            <person name="Horton D.L."/>
            <person name="Alikhan N.F."/>
            <person name="Baker D."/>
            <person name="Gharbi K."/>
            <person name="Hall N."/>
            <person name="Watson M."/>
            <person name="Adriaenssens E.M."/>
            <person name="Foster-Nyarko E."/>
            <person name="Jarju S."/>
            <person name="Secka A."/>
            <person name="Antonio M."/>
            <person name="Oren A."/>
            <person name="Chaudhuri R.R."/>
            <person name="La Ragione R."/>
            <person name="Hildebrand F."/>
            <person name="Pallen M.J."/>
        </authorList>
    </citation>
    <scope>NUCLEOTIDE SEQUENCE</scope>
    <source>
        <strain evidence="6">CHK185-5351</strain>
    </source>
</reference>
<comment type="catalytic activity">
    <reaction evidence="3">
        <text>D-mannitol 1-phosphate + NAD(+) = beta-D-fructose 6-phosphate + NADH + H(+)</text>
        <dbReference type="Rhea" id="RHEA:19661"/>
        <dbReference type="ChEBI" id="CHEBI:15378"/>
        <dbReference type="ChEBI" id="CHEBI:57540"/>
        <dbReference type="ChEBI" id="CHEBI:57634"/>
        <dbReference type="ChEBI" id="CHEBI:57945"/>
        <dbReference type="ChEBI" id="CHEBI:61381"/>
        <dbReference type="EC" id="1.1.1.17"/>
    </reaction>
</comment>
<proteinExistence type="predicted"/>
<dbReference type="GO" id="GO:0009026">
    <property type="term" value="F:tagaturonate reductase activity"/>
    <property type="evidence" value="ECO:0007669"/>
    <property type="project" value="TreeGrafter"/>
</dbReference>
<gene>
    <name evidence="6" type="ORF">H9705_07525</name>
</gene>
<protein>
    <submittedName>
        <fullName evidence="6">Tagaturonate reductase</fullName>
    </submittedName>
</protein>
<dbReference type="InterPro" id="IPR013118">
    <property type="entry name" value="Mannitol_DH_C"/>
</dbReference>
<comment type="caution">
    <text evidence="6">The sequence shown here is derived from an EMBL/GenBank/DDBJ whole genome shotgun (WGS) entry which is preliminary data.</text>
</comment>
<evidence type="ECO:0000259" key="4">
    <source>
        <dbReference type="Pfam" id="PF01232"/>
    </source>
</evidence>
<name>A0A9D2SNQ8_9FIRM</name>
<accession>A0A9D2SNQ8</accession>
<evidence type="ECO:0000256" key="3">
    <source>
        <dbReference type="ARBA" id="ARBA00048615"/>
    </source>
</evidence>
<dbReference type="Pfam" id="PF01232">
    <property type="entry name" value="Mannitol_dh"/>
    <property type="match status" value="1"/>
</dbReference>
<dbReference type="Gene3D" id="3.40.50.720">
    <property type="entry name" value="NAD(P)-binding Rossmann-like Domain"/>
    <property type="match status" value="1"/>
</dbReference>
<dbReference type="InterPro" id="IPR013131">
    <property type="entry name" value="Mannitol_DH_N"/>
</dbReference>
<dbReference type="SUPFAM" id="SSF51735">
    <property type="entry name" value="NAD(P)-binding Rossmann-fold domains"/>
    <property type="match status" value="1"/>
</dbReference>
<evidence type="ECO:0000256" key="1">
    <source>
        <dbReference type="ARBA" id="ARBA00023002"/>
    </source>
</evidence>
<dbReference type="NCBIfam" id="NF002969">
    <property type="entry name" value="PRK03643.1"/>
    <property type="match status" value="1"/>
</dbReference>
<evidence type="ECO:0000313" key="7">
    <source>
        <dbReference type="Proteomes" id="UP000823849"/>
    </source>
</evidence>
<reference evidence="6" key="2">
    <citation type="submission" date="2021-04" db="EMBL/GenBank/DDBJ databases">
        <authorList>
            <person name="Gilroy R."/>
        </authorList>
    </citation>
    <scope>NUCLEOTIDE SEQUENCE</scope>
    <source>
        <strain evidence="6">CHK185-5351</strain>
    </source>
</reference>
<dbReference type="Gene3D" id="1.10.1040.10">
    <property type="entry name" value="N-(1-d-carboxylethyl)-l-norvaline Dehydrogenase, domain 2"/>
    <property type="match status" value="1"/>
</dbReference>
<feature type="domain" description="Mannitol dehydrogenase N-terminal" evidence="4">
    <location>
        <begin position="25"/>
        <end position="269"/>
    </location>
</feature>
<dbReference type="GO" id="GO:0005829">
    <property type="term" value="C:cytosol"/>
    <property type="evidence" value="ECO:0007669"/>
    <property type="project" value="TreeGrafter"/>
</dbReference>
<dbReference type="GO" id="GO:0019698">
    <property type="term" value="P:D-galacturonate catabolic process"/>
    <property type="evidence" value="ECO:0007669"/>
    <property type="project" value="TreeGrafter"/>
</dbReference>
<dbReference type="AlphaFoldDB" id="A0A9D2SNQ8"/>
<organism evidence="6 7">
    <name type="scientific">Candidatus Fusicatenibacter intestinigallinarum</name>
    <dbReference type="NCBI Taxonomy" id="2838598"/>
    <lineage>
        <taxon>Bacteria</taxon>
        <taxon>Bacillati</taxon>
        <taxon>Bacillota</taxon>
        <taxon>Clostridia</taxon>
        <taxon>Lachnospirales</taxon>
        <taxon>Lachnospiraceae</taxon>
        <taxon>Fusicatenibacter</taxon>
    </lineage>
</organism>
<dbReference type="EMBL" id="DWWU01000033">
    <property type="protein sequence ID" value="HJC15658.1"/>
    <property type="molecule type" value="Genomic_DNA"/>
</dbReference>
<keyword evidence="1" id="KW-0560">Oxidoreductase</keyword>
<dbReference type="GO" id="GO:0008926">
    <property type="term" value="F:mannitol-1-phosphate 5-dehydrogenase activity"/>
    <property type="evidence" value="ECO:0007669"/>
    <property type="project" value="UniProtKB-EC"/>
</dbReference>
<dbReference type="GO" id="GO:0019592">
    <property type="term" value="P:mannitol catabolic process"/>
    <property type="evidence" value="ECO:0007669"/>
    <property type="project" value="TreeGrafter"/>
</dbReference>
<evidence type="ECO:0000256" key="2">
    <source>
        <dbReference type="ARBA" id="ARBA00023027"/>
    </source>
</evidence>
<dbReference type="InterPro" id="IPR013328">
    <property type="entry name" value="6PGD_dom2"/>
</dbReference>
<dbReference type="SUPFAM" id="SSF48179">
    <property type="entry name" value="6-phosphogluconate dehydrogenase C-terminal domain-like"/>
    <property type="match status" value="1"/>
</dbReference>
<evidence type="ECO:0000259" key="5">
    <source>
        <dbReference type="Pfam" id="PF08125"/>
    </source>
</evidence>
<dbReference type="PANTHER" id="PTHR30524:SF0">
    <property type="entry name" value="ALTRONATE OXIDOREDUCTASE-RELATED"/>
    <property type="match status" value="1"/>
</dbReference>
<dbReference type="InterPro" id="IPR008927">
    <property type="entry name" value="6-PGluconate_DH-like_C_sf"/>
</dbReference>
<dbReference type="PANTHER" id="PTHR30524">
    <property type="entry name" value="MANNITOL-1-PHOSPHATE 5-DEHYDROGENASE"/>
    <property type="match status" value="1"/>
</dbReference>
<feature type="domain" description="Mannitol dehydrogenase C-terminal" evidence="5">
    <location>
        <begin position="286"/>
        <end position="485"/>
    </location>
</feature>
<sequence length="508" mass="58063">MKLLNYQTLKEQEYDGYLLKEAPERVLQFGEGNFLRAFADCFIDQMNERAGFDGKVVLVQPNARESSCGTADRMNEQEGLYTLYLRGLADGQRVNEKRIISCVSRCLNMYRDYDSVMACAENPDLRFILCNTTEAGIVYDPSCGRYDTPPASYPAKLTQFLYRRFLLFGDTAGKGFVILPCELIENNGQTLKQCVLRYSRQWKMGAPFLQWLEKETIFCSTLVDRIVTGYPTAEAETLERENGYRDCLMDTGELFASWIIEGPETLKQELPAAQAGLPVRFTYDHRPYRERKVRILNGAHTLMAPGAFLAGQKIVRECMQEPVIRAFLDRAVYDEILPTLSLPEEECRDFAAAVIERFQNPFIDHSLLAISLNSTSKWRTRLLPSLEGFLKTFGYLPECITASFAFYLAFCHGTKLTDKGLLSRRENGDVYTVSDDRQVLNFYYTHRRDSTEELVRAVCGNLSFWGRDLTELPGFEETVCRYLDRIRAHGVLAVMRQISDGDASLLKR</sequence>
<dbReference type="InterPro" id="IPR036291">
    <property type="entry name" value="NAD(P)-bd_dom_sf"/>
</dbReference>